<organism evidence="3 4">
    <name type="scientific">Cardiobacterium hominis (strain ATCC 15826 / DSM 8339 / NCTC 10426 / 6573)</name>
    <dbReference type="NCBI Taxonomy" id="638300"/>
    <lineage>
        <taxon>Bacteria</taxon>
        <taxon>Pseudomonadati</taxon>
        <taxon>Pseudomonadota</taxon>
        <taxon>Gammaproteobacteria</taxon>
        <taxon>Cardiobacteriales</taxon>
        <taxon>Cardiobacteriaceae</taxon>
        <taxon>Cardiobacterium</taxon>
    </lineage>
</organism>
<reference evidence="3 4" key="1">
    <citation type="submission" date="2009-08" db="EMBL/GenBank/DDBJ databases">
        <authorList>
            <person name="Qin X."/>
            <person name="Bachman B."/>
            <person name="Battles P."/>
            <person name="Bell A."/>
            <person name="Bess C."/>
            <person name="Bickham C."/>
            <person name="Chaboub L."/>
            <person name="Chen D."/>
            <person name="Coyle M."/>
            <person name="Deiros D.R."/>
            <person name="Dinh H."/>
            <person name="Forbes L."/>
            <person name="Fowler G."/>
            <person name="Francisco L."/>
            <person name="Fu Q."/>
            <person name="Gubbala S."/>
            <person name="Hale W."/>
            <person name="Han Y."/>
            <person name="Hemphill L."/>
            <person name="Highlander S.K."/>
            <person name="Hirani K."/>
            <person name="Hogues M."/>
            <person name="Jackson L."/>
            <person name="Jakkamsetti A."/>
            <person name="Javaid M."/>
            <person name="Jiang H."/>
            <person name="Korchina V."/>
            <person name="Kovar C."/>
            <person name="Lara F."/>
            <person name="Lee S."/>
            <person name="Mata R."/>
            <person name="Mathew T."/>
            <person name="Moen C."/>
            <person name="Morales K."/>
            <person name="Munidasa M."/>
            <person name="Nazareth L."/>
            <person name="Ngo R."/>
            <person name="Nguyen L."/>
            <person name="Okwuonu G."/>
            <person name="Ongeri F."/>
            <person name="Patil S."/>
            <person name="Petrosino J."/>
            <person name="Pham C."/>
            <person name="Pham P."/>
            <person name="Pu L.-L."/>
            <person name="Puazo M."/>
            <person name="Raj R."/>
            <person name="Reid J."/>
            <person name="Rouhana J."/>
            <person name="Saada N."/>
            <person name="Shang Y."/>
            <person name="Simmons D."/>
            <person name="Thornton R."/>
            <person name="Warren J."/>
            <person name="Weissenberger G."/>
            <person name="Zhang J."/>
            <person name="Zhang L."/>
            <person name="Zhou C."/>
            <person name="Zhu D."/>
            <person name="Muzny D."/>
            <person name="Worley K."/>
            <person name="Gibbs R."/>
        </authorList>
    </citation>
    <scope>NUCLEOTIDE SEQUENCE [LARGE SCALE GENOMIC DNA]</scope>
    <source>
        <strain evidence="4">ATCC 15826 / DSM 8339 / NCTC 10426 / 6573</strain>
    </source>
</reference>
<gene>
    <name evidence="3" type="ORF">HMPREF0198_1346</name>
</gene>
<dbReference type="CDD" id="cd09620">
    <property type="entry name" value="CBM9_like_3"/>
    <property type="match status" value="1"/>
</dbReference>
<dbReference type="AlphaFoldDB" id="C8NA18"/>
<dbReference type="HOGENOM" id="CLU_100578_0_0_6"/>
<evidence type="ECO:0000259" key="2">
    <source>
        <dbReference type="Pfam" id="PF06452"/>
    </source>
</evidence>
<dbReference type="InterPro" id="IPR010502">
    <property type="entry name" value="Carb-bd_dom_fam9"/>
</dbReference>
<dbReference type="GO" id="GO:0016052">
    <property type="term" value="P:carbohydrate catabolic process"/>
    <property type="evidence" value="ECO:0007669"/>
    <property type="project" value="InterPro"/>
</dbReference>
<dbReference type="Proteomes" id="UP000004870">
    <property type="component" value="Unassembled WGS sequence"/>
</dbReference>
<name>C8NA18_CARH6</name>
<dbReference type="GO" id="GO:0030246">
    <property type="term" value="F:carbohydrate binding"/>
    <property type="evidence" value="ECO:0007669"/>
    <property type="project" value="InterPro"/>
</dbReference>
<evidence type="ECO:0000256" key="1">
    <source>
        <dbReference type="SAM" id="Phobius"/>
    </source>
</evidence>
<keyword evidence="1" id="KW-0472">Membrane</keyword>
<proteinExistence type="predicted"/>
<sequence>MTTDTAVIFLFRLVLVLERFGAPFLCASARKHGGFWRYNRHSFIKTGVLTMFCKIASAAALAGCVAGAVAAPHTPVISPNFGMAQYDVVKRDGALSLDGKVDEAVWADVPAISGAFHFPWMTQEAPRTVFKGFSDGQDFYFSFVVRDKQVLAAEQWQDESTVDGEDRVELFFAGAPVDRPGEEGMERYYAIEVDPKGRVHDYSIAYYRQFDGDWSLAGLETKAALTDDGYSVEGKIPLKTLQELHLLRDGLMRTGVFRAEFSPSSGTEPRMEWISWVNPNTPQPDFHVDSAFGVFRFLP</sequence>
<dbReference type="EMBL" id="ACKY01000064">
    <property type="protein sequence ID" value="EEV88556.1"/>
    <property type="molecule type" value="Genomic_DNA"/>
</dbReference>
<comment type="caution">
    <text evidence="3">The sequence shown here is derived from an EMBL/GenBank/DDBJ whole genome shotgun (WGS) entry which is preliminary data.</text>
</comment>
<evidence type="ECO:0000313" key="4">
    <source>
        <dbReference type="Proteomes" id="UP000004870"/>
    </source>
</evidence>
<evidence type="ECO:0000313" key="3">
    <source>
        <dbReference type="EMBL" id="EEV88556.1"/>
    </source>
</evidence>
<protein>
    <recommendedName>
        <fullName evidence="2">Carbohydrate-binding domain-containing protein</fullName>
    </recommendedName>
</protein>
<feature type="transmembrane region" description="Helical" evidence="1">
    <location>
        <begin position="6"/>
        <end position="27"/>
    </location>
</feature>
<accession>C8NA18</accession>
<keyword evidence="1" id="KW-0812">Transmembrane</keyword>
<feature type="domain" description="Carbohydrate-binding" evidence="2">
    <location>
        <begin position="97"/>
        <end position="295"/>
    </location>
</feature>
<dbReference type="Gene3D" id="2.60.40.1190">
    <property type="match status" value="1"/>
</dbReference>
<feature type="transmembrane region" description="Helical" evidence="1">
    <location>
        <begin position="48"/>
        <end position="71"/>
    </location>
</feature>
<dbReference type="GO" id="GO:0004553">
    <property type="term" value="F:hydrolase activity, hydrolyzing O-glycosyl compounds"/>
    <property type="evidence" value="ECO:0007669"/>
    <property type="project" value="InterPro"/>
</dbReference>
<dbReference type="Pfam" id="PF06452">
    <property type="entry name" value="CBM9_1"/>
    <property type="match status" value="1"/>
</dbReference>
<keyword evidence="1" id="KW-1133">Transmembrane helix</keyword>
<keyword evidence="4" id="KW-1185">Reference proteome</keyword>
<dbReference type="SUPFAM" id="SSF49344">
    <property type="entry name" value="CBD9-like"/>
    <property type="match status" value="1"/>
</dbReference>